<protein>
    <submittedName>
        <fullName evidence="7">Secretion system protein with secretin and TonB domains</fullName>
    </submittedName>
</protein>
<keyword evidence="2" id="KW-0812">Transmembrane</keyword>
<dbReference type="OrthoDB" id="9775455at2"/>
<evidence type="ECO:0000313" key="7">
    <source>
        <dbReference type="EMBL" id="QAT16242.1"/>
    </source>
</evidence>
<dbReference type="GO" id="GO:0009306">
    <property type="term" value="P:protein secretion"/>
    <property type="evidence" value="ECO:0007669"/>
    <property type="project" value="InterPro"/>
</dbReference>
<dbReference type="InterPro" id="IPR032789">
    <property type="entry name" value="T2SS-T3SS_pil_N"/>
</dbReference>
<organism evidence="7 8">
    <name type="scientific">Velamenicoccus archaeovorus</name>
    <dbReference type="NCBI Taxonomy" id="1930593"/>
    <lineage>
        <taxon>Bacteria</taxon>
        <taxon>Pseudomonadati</taxon>
        <taxon>Candidatus Omnitrophota</taxon>
        <taxon>Candidatus Velamenicoccus</taxon>
    </lineage>
</organism>
<evidence type="ECO:0000256" key="4">
    <source>
        <dbReference type="ARBA" id="ARBA00023136"/>
    </source>
</evidence>
<dbReference type="PANTHER" id="PTHR30332:SF17">
    <property type="entry name" value="TYPE IV PILIATION SYSTEM PROTEIN DR_0774-RELATED"/>
    <property type="match status" value="1"/>
</dbReference>
<evidence type="ECO:0000256" key="5">
    <source>
        <dbReference type="RuleBase" id="RU004003"/>
    </source>
</evidence>
<comment type="similarity">
    <text evidence="5">Belongs to the bacterial secretin family.</text>
</comment>
<dbReference type="Pfam" id="PF03544">
    <property type="entry name" value="TonB_C"/>
    <property type="match status" value="1"/>
</dbReference>
<evidence type="ECO:0000256" key="3">
    <source>
        <dbReference type="ARBA" id="ARBA00022989"/>
    </source>
</evidence>
<gene>
    <name evidence="7" type="ORF">BU251_00060</name>
</gene>
<proteinExistence type="inferred from homology"/>
<keyword evidence="3" id="KW-1133">Transmembrane helix</keyword>
<dbReference type="GO" id="GO:0016020">
    <property type="term" value="C:membrane"/>
    <property type="evidence" value="ECO:0007669"/>
    <property type="project" value="UniProtKB-SubCell"/>
</dbReference>
<sequence>MKRAKSVALLLSAAVAFLAGMLCVPRQVRSEFLFNDYDMARQLDIVIGESKVVEVANPKRIAIGDPKIADVVGASRTEILVSAKAAGETNLQIWDDYGQREVLVRVFEEDLGRLKKRLEDLFATAGLRSVYFQVGEQERKVFVLGEVPLRKKDVVTQLLESFRNRIIDLVTFKEDNPLVEIDVQVMEIAKTAIDKLGINWSQSLVFNEQPTPAPHTLIRQAADLIKAVGQSQFDRTALTATLNILEQDNLARTLARPKLVALSGKEAKILVGGSVPILSSVSVSSGTTTTAVDYVEYGIKLNIKPEVKETGDIQCSLEVEIKTIDSSTQLTVQTGQSISTTTPGFKTRNVTSELYLKNNETIFLAGLIDNEQTNNLQQVPGLGNLPIFGALFRSKNFQVGDTELVVSLTPKVVRYGDMLQDVESASKGKAAPEEEPADAYVRTIQETILKNVSYPVEAQRANLSGEVVLSLHLLSSGQLVGVMVSQSSGHKLLDKAAVYTVKRLAPYPAFPKGLLLKEIWVEVPIAYQMN</sequence>
<dbReference type="Proteomes" id="UP000287243">
    <property type="component" value="Chromosome"/>
</dbReference>
<comment type="subcellular location">
    <subcellularLocation>
        <location evidence="1">Membrane</location>
        <topology evidence="1">Single-pass membrane protein</topology>
    </subcellularLocation>
</comment>
<dbReference type="InterPro" id="IPR004846">
    <property type="entry name" value="T2SS/T3SS_dom"/>
</dbReference>
<dbReference type="PRINTS" id="PR00811">
    <property type="entry name" value="BCTERIALGSPD"/>
</dbReference>
<dbReference type="InterPro" id="IPR037682">
    <property type="entry name" value="TonB_C"/>
</dbReference>
<dbReference type="GO" id="GO:0015627">
    <property type="term" value="C:type II protein secretion system complex"/>
    <property type="evidence" value="ECO:0007669"/>
    <property type="project" value="TreeGrafter"/>
</dbReference>
<evidence type="ECO:0000256" key="1">
    <source>
        <dbReference type="ARBA" id="ARBA00004167"/>
    </source>
</evidence>
<dbReference type="Pfam" id="PF13629">
    <property type="entry name" value="T2SS-T3SS_pil_N"/>
    <property type="match status" value="1"/>
</dbReference>
<feature type="domain" description="TonB C-terminal" evidence="6">
    <location>
        <begin position="439"/>
        <end position="530"/>
    </location>
</feature>
<name>A0A410P2D1_VELA1</name>
<dbReference type="SUPFAM" id="SSF74653">
    <property type="entry name" value="TolA/TonB C-terminal domain"/>
    <property type="match status" value="1"/>
</dbReference>
<accession>A0A410P2D1</accession>
<dbReference type="KEGG" id="vai:BU251_00060"/>
<dbReference type="NCBIfam" id="TIGR01352">
    <property type="entry name" value="tonB_Cterm"/>
    <property type="match status" value="1"/>
</dbReference>
<keyword evidence="4" id="KW-0472">Membrane</keyword>
<reference evidence="7 8" key="1">
    <citation type="submission" date="2017-01" db="EMBL/GenBank/DDBJ databases">
        <title>First insights into the biology of 'candidatus Vampirococcus archaeovorus'.</title>
        <authorList>
            <person name="Kizina J."/>
            <person name="Jordan S."/>
            <person name="Stueber K."/>
            <person name="Reinhardt R."/>
            <person name="Harder J."/>
        </authorList>
    </citation>
    <scope>NUCLEOTIDE SEQUENCE [LARGE SCALE GENOMIC DNA]</scope>
    <source>
        <strain evidence="7 8">LiM</strain>
    </source>
</reference>
<dbReference type="Gene3D" id="3.30.1150.10">
    <property type="match status" value="1"/>
</dbReference>
<dbReference type="InterPro" id="IPR050810">
    <property type="entry name" value="Bact_Secretion_Sys_Channel"/>
</dbReference>
<dbReference type="PANTHER" id="PTHR30332">
    <property type="entry name" value="PROBABLE GENERAL SECRETION PATHWAY PROTEIN D"/>
    <property type="match status" value="1"/>
</dbReference>
<dbReference type="AlphaFoldDB" id="A0A410P2D1"/>
<evidence type="ECO:0000259" key="6">
    <source>
        <dbReference type="PROSITE" id="PS52015"/>
    </source>
</evidence>
<dbReference type="RefSeq" id="WP_128698880.1">
    <property type="nucleotide sequence ID" value="NZ_CP019384.1"/>
</dbReference>
<dbReference type="InterPro" id="IPR006260">
    <property type="entry name" value="TonB/TolA_C"/>
</dbReference>
<evidence type="ECO:0000256" key="2">
    <source>
        <dbReference type="ARBA" id="ARBA00022692"/>
    </source>
</evidence>
<dbReference type="EMBL" id="CP019384">
    <property type="protein sequence ID" value="QAT16242.1"/>
    <property type="molecule type" value="Genomic_DNA"/>
</dbReference>
<dbReference type="GO" id="GO:0055085">
    <property type="term" value="P:transmembrane transport"/>
    <property type="evidence" value="ECO:0007669"/>
    <property type="project" value="InterPro"/>
</dbReference>
<dbReference type="Pfam" id="PF00263">
    <property type="entry name" value="Secretin"/>
    <property type="match status" value="1"/>
</dbReference>
<keyword evidence="8" id="KW-1185">Reference proteome</keyword>
<dbReference type="InterPro" id="IPR001775">
    <property type="entry name" value="GspD/PilQ"/>
</dbReference>
<evidence type="ECO:0000313" key="8">
    <source>
        <dbReference type="Proteomes" id="UP000287243"/>
    </source>
</evidence>
<dbReference type="PROSITE" id="PS52015">
    <property type="entry name" value="TONB_CTD"/>
    <property type="match status" value="1"/>
</dbReference>